<proteinExistence type="predicted"/>
<evidence type="ECO:0000256" key="2">
    <source>
        <dbReference type="ARBA" id="ARBA00022448"/>
    </source>
</evidence>
<sequence>MKKFEGRGFFHDPVSRRDVIKAGALVGLGASVGLSFGPAKAADDNVLGLLSWPGHAGPEVVGEFEKKYNVKVQAKEYTGGEEMMALLQSSPPGTFDVVLTDAEYVTMLAQAGKIDALDPAQYPLNDFWPQFQKFPLHWREGKLYSLINSFGYLGLVYNTTKLSADDARSYKLLWDGRVTKKVGMYDWYLPNMSCLSMYDGNRPPYDVDKAKFEQLSQALLSLSPQMSGIGPWSSVFSSLTNGEAWVMPGVGAWAAILLQKSGVPITAAIPQEGGVQWTESLSIVSSSAKKDLAVKFLQYRASPEGQVQTATKSSYVASMPSKAGWELLDKTDPKMADLLEHRLDKRNVMSEIEEGKIEIRGLPTQQSIEEWTDVWTRFKNA</sequence>
<name>A0ABU0J6T2_9HYPH</name>
<keyword evidence="3" id="KW-0732">Signal</keyword>
<organism evidence="5 6">
    <name type="scientific">Labrys wisconsinensis</name>
    <dbReference type="NCBI Taxonomy" id="425677"/>
    <lineage>
        <taxon>Bacteria</taxon>
        <taxon>Pseudomonadati</taxon>
        <taxon>Pseudomonadota</taxon>
        <taxon>Alphaproteobacteria</taxon>
        <taxon>Hyphomicrobiales</taxon>
        <taxon>Xanthobacteraceae</taxon>
        <taxon>Labrys</taxon>
    </lineage>
</organism>
<evidence type="ECO:0000256" key="3">
    <source>
        <dbReference type="ARBA" id="ARBA00022729"/>
    </source>
</evidence>
<evidence type="ECO:0000313" key="5">
    <source>
        <dbReference type="EMBL" id="MDQ0469168.1"/>
    </source>
</evidence>
<dbReference type="RefSeq" id="WP_307271480.1">
    <property type="nucleotide sequence ID" value="NZ_JAUSVX010000003.1"/>
</dbReference>
<dbReference type="EMBL" id="JAUSVX010000003">
    <property type="protein sequence ID" value="MDQ0469168.1"/>
    <property type="molecule type" value="Genomic_DNA"/>
</dbReference>
<comment type="caution">
    <text evidence="5">The sequence shown here is derived from an EMBL/GenBank/DDBJ whole genome shotgun (WGS) entry which is preliminary data.</text>
</comment>
<keyword evidence="2" id="KW-0813">Transport</keyword>
<dbReference type="Pfam" id="PF13416">
    <property type="entry name" value="SBP_bac_8"/>
    <property type="match status" value="1"/>
</dbReference>
<keyword evidence="4" id="KW-0574">Periplasm</keyword>
<evidence type="ECO:0000313" key="6">
    <source>
        <dbReference type="Proteomes" id="UP001242480"/>
    </source>
</evidence>
<dbReference type="PROSITE" id="PS51318">
    <property type="entry name" value="TAT"/>
    <property type="match status" value="1"/>
</dbReference>
<dbReference type="Gene3D" id="3.40.190.10">
    <property type="entry name" value="Periplasmic binding protein-like II"/>
    <property type="match status" value="2"/>
</dbReference>
<dbReference type="CDD" id="cd13590">
    <property type="entry name" value="PBP2_PotD_PotF_like"/>
    <property type="match status" value="1"/>
</dbReference>
<dbReference type="InterPro" id="IPR001188">
    <property type="entry name" value="Sperm_putr-bd"/>
</dbReference>
<accession>A0ABU0J6T2</accession>
<dbReference type="PANTHER" id="PTHR30222">
    <property type="entry name" value="SPERMIDINE/PUTRESCINE-BINDING PERIPLASMIC PROTEIN"/>
    <property type="match status" value="1"/>
</dbReference>
<dbReference type="PRINTS" id="PR00909">
    <property type="entry name" value="SPERMDNBNDNG"/>
</dbReference>
<comment type="subcellular location">
    <subcellularLocation>
        <location evidence="1">Periplasm</location>
    </subcellularLocation>
</comment>
<gene>
    <name evidence="5" type="ORF">QO011_002179</name>
</gene>
<keyword evidence="6" id="KW-1185">Reference proteome</keyword>
<reference evidence="5 6" key="1">
    <citation type="submission" date="2023-07" db="EMBL/GenBank/DDBJ databases">
        <title>Genomic Encyclopedia of Type Strains, Phase IV (KMG-IV): sequencing the most valuable type-strain genomes for metagenomic binning, comparative biology and taxonomic classification.</title>
        <authorList>
            <person name="Goeker M."/>
        </authorList>
    </citation>
    <scope>NUCLEOTIDE SEQUENCE [LARGE SCALE GENOMIC DNA]</scope>
    <source>
        <strain evidence="5 6">DSM 19619</strain>
    </source>
</reference>
<dbReference type="PANTHER" id="PTHR30222:SF17">
    <property type="entry name" value="SPERMIDINE_PUTRESCINE-BINDING PERIPLASMIC PROTEIN"/>
    <property type="match status" value="1"/>
</dbReference>
<dbReference type="InterPro" id="IPR006311">
    <property type="entry name" value="TAT_signal"/>
</dbReference>
<dbReference type="InterPro" id="IPR006059">
    <property type="entry name" value="SBP"/>
</dbReference>
<evidence type="ECO:0000256" key="4">
    <source>
        <dbReference type="ARBA" id="ARBA00022764"/>
    </source>
</evidence>
<evidence type="ECO:0000256" key="1">
    <source>
        <dbReference type="ARBA" id="ARBA00004418"/>
    </source>
</evidence>
<protein>
    <submittedName>
        <fullName evidence="5">Spermidine/putrescine transport system substrate-binding protein</fullName>
    </submittedName>
</protein>
<dbReference type="Proteomes" id="UP001242480">
    <property type="component" value="Unassembled WGS sequence"/>
</dbReference>
<dbReference type="SUPFAM" id="SSF53850">
    <property type="entry name" value="Periplasmic binding protein-like II"/>
    <property type="match status" value="1"/>
</dbReference>